<dbReference type="Gene3D" id="3.30.40.10">
    <property type="entry name" value="Zinc/RING finger domain, C3HC4 (zinc finger)"/>
    <property type="match status" value="1"/>
</dbReference>
<dbReference type="SMART" id="SM00647">
    <property type="entry name" value="IBR"/>
    <property type="match status" value="2"/>
</dbReference>
<evidence type="ECO:0008006" key="13">
    <source>
        <dbReference type="Google" id="ProtNLM"/>
    </source>
</evidence>
<name>A0A8S1IY12_9CHLO</name>
<dbReference type="PANTHER" id="PTHR22770">
    <property type="entry name" value="UBIQUITIN CONJUGATING ENZYME 7 INTERACTING PROTEIN-RELATED"/>
    <property type="match status" value="1"/>
</dbReference>
<dbReference type="InterPro" id="IPR001841">
    <property type="entry name" value="Znf_RING"/>
</dbReference>
<reference evidence="11" key="1">
    <citation type="submission" date="2020-12" db="EMBL/GenBank/DDBJ databases">
        <authorList>
            <person name="Iha C."/>
        </authorList>
    </citation>
    <scope>NUCLEOTIDE SEQUENCE</scope>
</reference>
<dbReference type="InterPro" id="IPR017907">
    <property type="entry name" value="Znf_RING_CS"/>
</dbReference>
<dbReference type="GO" id="GO:0043161">
    <property type="term" value="P:proteasome-mediated ubiquitin-dependent protein catabolic process"/>
    <property type="evidence" value="ECO:0007669"/>
    <property type="project" value="TreeGrafter"/>
</dbReference>
<dbReference type="OrthoDB" id="541961at2759"/>
<organism evidence="11 12">
    <name type="scientific">Ostreobium quekettii</name>
    <dbReference type="NCBI Taxonomy" id="121088"/>
    <lineage>
        <taxon>Eukaryota</taxon>
        <taxon>Viridiplantae</taxon>
        <taxon>Chlorophyta</taxon>
        <taxon>core chlorophytes</taxon>
        <taxon>Ulvophyceae</taxon>
        <taxon>TCBD clade</taxon>
        <taxon>Bryopsidales</taxon>
        <taxon>Ostreobineae</taxon>
        <taxon>Ostreobiaceae</taxon>
        <taxon>Ostreobium</taxon>
    </lineage>
</organism>
<comment type="pathway">
    <text evidence="1">Protein modification; protein ubiquitination.</text>
</comment>
<evidence type="ECO:0000256" key="1">
    <source>
        <dbReference type="ARBA" id="ARBA00004906"/>
    </source>
</evidence>
<proteinExistence type="predicted"/>
<evidence type="ECO:0000313" key="12">
    <source>
        <dbReference type="Proteomes" id="UP000708148"/>
    </source>
</evidence>
<dbReference type="InterPro" id="IPR013083">
    <property type="entry name" value="Znf_RING/FYVE/PHD"/>
</dbReference>
<dbReference type="Gene3D" id="1.20.120.1750">
    <property type="match status" value="1"/>
</dbReference>
<dbReference type="AlphaFoldDB" id="A0A8S1IY12"/>
<dbReference type="SMART" id="SM00184">
    <property type="entry name" value="RING"/>
    <property type="match status" value="1"/>
</dbReference>
<keyword evidence="4" id="KW-0677">Repeat</keyword>
<evidence type="ECO:0000259" key="10">
    <source>
        <dbReference type="PROSITE" id="PS51873"/>
    </source>
</evidence>
<dbReference type="GO" id="GO:0008270">
    <property type="term" value="F:zinc ion binding"/>
    <property type="evidence" value="ECO:0007669"/>
    <property type="project" value="UniProtKB-KW"/>
</dbReference>
<dbReference type="GO" id="GO:0097039">
    <property type="term" value="P:protein linear polyubiquitination"/>
    <property type="evidence" value="ECO:0007669"/>
    <property type="project" value="TreeGrafter"/>
</dbReference>
<feature type="domain" description="RING-type" evidence="10">
    <location>
        <begin position="191"/>
        <end position="429"/>
    </location>
</feature>
<evidence type="ECO:0000256" key="3">
    <source>
        <dbReference type="ARBA" id="ARBA00022723"/>
    </source>
</evidence>
<keyword evidence="7" id="KW-0862">Zinc</keyword>
<dbReference type="InterPro" id="IPR044066">
    <property type="entry name" value="TRIAD_supradom"/>
</dbReference>
<protein>
    <recommendedName>
        <fullName evidence="13">RING-type domain-containing protein</fullName>
    </recommendedName>
</protein>
<dbReference type="PROSITE" id="PS50089">
    <property type="entry name" value="ZF_RING_2"/>
    <property type="match status" value="1"/>
</dbReference>
<comment type="caution">
    <text evidence="11">The sequence shown here is derived from an EMBL/GenBank/DDBJ whole genome shotgun (WGS) entry which is preliminary data.</text>
</comment>
<sequence length="436" mass="50006">MSSYGGSDDGLAASISIDADLADVMDMLSDIKMGIDSVRGDMDREERMERQKRRHEHEDVLSTIEKDVRYLRSAVRQADVELDFIQKRLESYRSGNPKGHTIEELSNECGTLQLQLPALRNMHTNLSRWISEQRRILVADGTMTDLLSLVDHENRQLTVPDMIAQLGGIEAATQELIDELNSLAVQEVEVEMFTCPICMEDLPIDDVFCISECEHKMCLQCARHMVQEDLKCGKFPLVCPQCKGSACKRCPSRRYPSQVFENPNEGFCMLQDSDLDLVLEGEEKIRYNRILMDFVVNTNEHMVRCPNPECRAVFEIDDAQDHCTCICCNHQWCAKCHVDWHKGSTCEQYRQWQKENEKADDLFEEMKRKGEVKKCPNCQKFGTKDDPASCNAITCLHCRKYFCWLCEKPINLRDKHAHFAEEGPCKAKLFEGCAGH</sequence>
<dbReference type="PROSITE" id="PS00518">
    <property type="entry name" value="ZF_RING_1"/>
    <property type="match status" value="1"/>
</dbReference>
<evidence type="ECO:0000256" key="5">
    <source>
        <dbReference type="ARBA" id="ARBA00022771"/>
    </source>
</evidence>
<evidence type="ECO:0000256" key="6">
    <source>
        <dbReference type="ARBA" id="ARBA00022786"/>
    </source>
</evidence>
<evidence type="ECO:0000256" key="8">
    <source>
        <dbReference type="PROSITE-ProRule" id="PRU00175"/>
    </source>
</evidence>
<dbReference type="GO" id="GO:0000151">
    <property type="term" value="C:ubiquitin ligase complex"/>
    <property type="evidence" value="ECO:0007669"/>
    <property type="project" value="TreeGrafter"/>
</dbReference>
<dbReference type="InterPro" id="IPR051628">
    <property type="entry name" value="LUBAC_E3_Ligases"/>
</dbReference>
<evidence type="ECO:0000256" key="2">
    <source>
        <dbReference type="ARBA" id="ARBA00022679"/>
    </source>
</evidence>
<dbReference type="EMBL" id="CAJHUC010001144">
    <property type="protein sequence ID" value="CAD7699978.1"/>
    <property type="molecule type" value="Genomic_DNA"/>
</dbReference>
<dbReference type="PROSITE" id="PS51873">
    <property type="entry name" value="TRIAD"/>
    <property type="match status" value="1"/>
</dbReference>
<keyword evidence="2" id="KW-0808">Transferase</keyword>
<dbReference type="SUPFAM" id="SSF57850">
    <property type="entry name" value="RING/U-box"/>
    <property type="match status" value="3"/>
</dbReference>
<dbReference type="Pfam" id="PF01485">
    <property type="entry name" value="IBR"/>
    <property type="match status" value="2"/>
</dbReference>
<keyword evidence="5 8" id="KW-0863">Zinc-finger</keyword>
<dbReference type="CDD" id="cd20335">
    <property type="entry name" value="BRcat_RBR"/>
    <property type="match status" value="1"/>
</dbReference>
<keyword evidence="12" id="KW-1185">Reference proteome</keyword>
<dbReference type="PANTHER" id="PTHR22770:SF13">
    <property type="entry name" value="RING-TYPE DOMAIN-CONTAINING PROTEIN"/>
    <property type="match status" value="1"/>
</dbReference>
<dbReference type="GO" id="GO:0004842">
    <property type="term" value="F:ubiquitin-protein transferase activity"/>
    <property type="evidence" value="ECO:0007669"/>
    <property type="project" value="TreeGrafter"/>
</dbReference>
<dbReference type="Proteomes" id="UP000708148">
    <property type="component" value="Unassembled WGS sequence"/>
</dbReference>
<dbReference type="InterPro" id="IPR002867">
    <property type="entry name" value="IBR_dom"/>
</dbReference>
<keyword evidence="3" id="KW-0479">Metal-binding</keyword>
<dbReference type="GO" id="GO:0043130">
    <property type="term" value="F:ubiquitin binding"/>
    <property type="evidence" value="ECO:0007669"/>
    <property type="project" value="TreeGrafter"/>
</dbReference>
<evidence type="ECO:0000256" key="7">
    <source>
        <dbReference type="ARBA" id="ARBA00022833"/>
    </source>
</evidence>
<accession>A0A8S1IY12</accession>
<keyword evidence="6" id="KW-0833">Ubl conjugation pathway</keyword>
<gene>
    <name evidence="11" type="ORF">OSTQU699_LOCUS5335</name>
</gene>
<evidence type="ECO:0000256" key="4">
    <source>
        <dbReference type="ARBA" id="ARBA00022737"/>
    </source>
</evidence>
<evidence type="ECO:0000313" key="11">
    <source>
        <dbReference type="EMBL" id="CAD7699978.1"/>
    </source>
</evidence>
<feature type="domain" description="RING-type" evidence="9">
    <location>
        <begin position="195"/>
        <end position="243"/>
    </location>
</feature>
<evidence type="ECO:0000259" key="9">
    <source>
        <dbReference type="PROSITE" id="PS50089"/>
    </source>
</evidence>